<feature type="compositionally biased region" description="Low complexity" evidence="1">
    <location>
        <begin position="260"/>
        <end position="272"/>
    </location>
</feature>
<feature type="compositionally biased region" description="Polar residues" evidence="1">
    <location>
        <begin position="78"/>
        <end position="87"/>
    </location>
</feature>
<feature type="compositionally biased region" description="Basic and acidic residues" evidence="1">
    <location>
        <begin position="466"/>
        <end position="493"/>
    </location>
</feature>
<evidence type="ECO:0000256" key="1">
    <source>
        <dbReference type="SAM" id="MobiDB-lite"/>
    </source>
</evidence>
<evidence type="ECO:0000313" key="3">
    <source>
        <dbReference type="Proteomes" id="UP000186955"/>
    </source>
</evidence>
<accession>A0A1Q5T9M4</accession>
<feature type="compositionally biased region" description="Low complexity" evidence="1">
    <location>
        <begin position="113"/>
        <end position="130"/>
    </location>
</feature>
<feature type="compositionally biased region" description="Basic and acidic residues" evidence="1">
    <location>
        <begin position="396"/>
        <end position="418"/>
    </location>
</feature>
<feature type="compositionally biased region" description="Low complexity" evidence="1">
    <location>
        <begin position="189"/>
        <end position="225"/>
    </location>
</feature>
<dbReference type="OrthoDB" id="2590867at2759"/>
<feature type="compositionally biased region" description="Polar residues" evidence="1">
    <location>
        <begin position="369"/>
        <end position="385"/>
    </location>
</feature>
<proteinExistence type="predicted"/>
<evidence type="ECO:0000313" key="2">
    <source>
        <dbReference type="EMBL" id="OKO96871.1"/>
    </source>
</evidence>
<dbReference type="PANTHER" id="PTHR39606">
    <property type="entry name" value="SURFACE PROTEIN, PUTATIVE-RELATED"/>
    <property type="match status" value="1"/>
</dbReference>
<gene>
    <name evidence="2" type="ORF">PENSUB_10425</name>
</gene>
<dbReference type="AlphaFoldDB" id="A0A1Q5T9M4"/>
<feature type="region of interest" description="Disordered" evidence="1">
    <location>
        <begin position="295"/>
        <end position="503"/>
    </location>
</feature>
<feature type="compositionally biased region" description="Low complexity" evidence="1">
    <location>
        <begin position="329"/>
        <end position="361"/>
    </location>
</feature>
<keyword evidence="3" id="KW-1185">Reference proteome</keyword>
<feature type="region of interest" description="Disordered" evidence="1">
    <location>
        <begin position="1"/>
        <end position="280"/>
    </location>
</feature>
<feature type="compositionally biased region" description="Basic and acidic residues" evidence="1">
    <location>
        <begin position="314"/>
        <end position="325"/>
    </location>
</feature>
<feature type="compositionally biased region" description="Low complexity" evidence="1">
    <location>
        <begin position="55"/>
        <end position="67"/>
    </location>
</feature>
<dbReference type="Proteomes" id="UP000186955">
    <property type="component" value="Unassembled WGS sequence"/>
</dbReference>
<reference evidence="2 3" key="1">
    <citation type="submission" date="2016-10" db="EMBL/GenBank/DDBJ databases">
        <title>Genome sequence of the ascomycete fungus Penicillium subrubescens.</title>
        <authorList>
            <person name="De Vries R.P."/>
            <person name="Peng M."/>
            <person name="Dilokpimol A."/>
            <person name="Hilden K."/>
            <person name="Makela M.R."/>
            <person name="Grigoriev I."/>
            <person name="Riley R."/>
            <person name="Granchi Z."/>
        </authorList>
    </citation>
    <scope>NUCLEOTIDE SEQUENCE [LARGE SCALE GENOMIC DNA]</scope>
    <source>
        <strain evidence="2 3">CBS 132785</strain>
    </source>
</reference>
<feature type="compositionally biased region" description="Basic and acidic residues" evidence="1">
    <location>
        <begin position="7"/>
        <end position="27"/>
    </location>
</feature>
<dbReference type="STRING" id="1316194.A0A1Q5T9M4"/>
<evidence type="ECO:0008006" key="4">
    <source>
        <dbReference type="Google" id="ProtNLM"/>
    </source>
</evidence>
<feature type="compositionally biased region" description="Low complexity" evidence="1">
    <location>
        <begin position="447"/>
        <end position="465"/>
    </location>
</feature>
<feature type="compositionally biased region" description="Basic and acidic residues" evidence="1">
    <location>
        <begin position="98"/>
        <end position="109"/>
    </location>
</feature>
<protein>
    <recommendedName>
        <fullName evidence="4">Period circadian protein</fullName>
    </recommendedName>
</protein>
<comment type="caution">
    <text evidence="2">The sequence shown here is derived from an EMBL/GenBank/DDBJ whole genome shotgun (WGS) entry which is preliminary data.</text>
</comment>
<organism evidence="2 3">
    <name type="scientific">Penicillium subrubescens</name>
    <dbReference type="NCBI Taxonomy" id="1316194"/>
    <lineage>
        <taxon>Eukaryota</taxon>
        <taxon>Fungi</taxon>
        <taxon>Dikarya</taxon>
        <taxon>Ascomycota</taxon>
        <taxon>Pezizomycotina</taxon>
        <taxon>Eurotiomycetes</taxon>
        <taxon>Eurotiomycetidae</taxon>
        <taxon>Eurotiales</taxon>
        <taxon>Aspergillaceae</taxon>
        <taxon>Penicillium</taxon>
    </lineage>
</organism>
<feature type="compositionally biased region" description="Polar residues" evidence="1">
    <location>
        <begin position="131"/>
        <end position="167"/>
    </location>
</feature>
<sequence>MSNIIHKVKDALTDHGDKSSSTHHDSTKSSNYGPHDGNIANAADPRIDSDRSNVGTHHTTATGHSSTQPLATGAGANTYESAGSTNHGPHGSNVANKVDPRVDSDRDNRAAYGSHNTTGLGSNTTGLGSHNTSTGLGSHNTSTGVGSTGLATGTGANAYESTRSSNHGPHGSNIANAADPRVDSDRSNLGTHGTHTTTTGHPSTGLGSHTTSTGVGSTGLATGTGANAYESTHSSNHGPHGSNIANAADPRVDSDRSNLGTHGSHHPSTGHSTGLGMGAGSATGAAAGAYGHHAYESNRSSNHGPHDSNVANKVDPRVDSDRDNLATHGSHNTTGLGSNTTGLGSNTTTTGTGSTGLTGHHGTMGGVPQQASTHSRATGPASSTAGPHENNLANKADPRVDSDLSKENSGRFDKDVHKGSIGGAGVIPISGNAGPTSTKTFEEAQHTGAAGTAGAGSSYNTTGSGLEHKKTAGPHKSDIANKLDPRVDSDLDGSKTIGGSQRV</sequence>
<dbReference type="PANTHER" id="PTHR39606:SF1">
    <property type="entry name" value="CELL SURFACE PROTEIN"/>
    <property type="match status" value="1"/>
</dbReference>
<name>A0A1Q5T9M4_9EURO</name>
<dbReference type="EMBL" id="MNBE01000697">
    <property type="protein sequence ID" value="OKO96871.1"/>
    <property type="molecule type" value="Genomic_DNA"/>
</dbReference>